<keyword evidence="3" id="KW-1185">Reference proteome</keyword>
<dbReference type="EMBL" id="BMAV01016866">
    <property type="protein sequence ID" value="GFY68070.1"/>
    <property type="molecule type" value="Genomic_DNA"/>
</dbReference>
<dbReference type="PANTHER" id="PTHR47331">
    <property type="entry name" value="PHD-TYPE DOMAIN-CONTAINING PROTEIN"/>
    <property type="match status" value="1"/>
</dbReference>
<dbReference type="Pfam" id="PF17921">
    <property type="entry name" value="Integrase_H2C2"/>
    <property type="match status" value="1"/>
</dbReference>
<dbReference type="GO" id="GO:0003676">
    <property type="term" value="F:nucleic acid binding"/>
    <property type="evidence" value="ECO:0007669"/>
    <property type="project" value="InterPro"/>
</dbReference>
<dbReference type="Gene3D" id="3.30.420.10">
    <property type="entry name" value="Ribonuclease H-like superfamily/Ribonuclease H"/>
    <property type="match status" value="1"/>
</dbReference>
<dbReference type="Proteomes" id="UP000886998">
    <property type="component" value="Unassembled WGS sequence"/>
</dbReference>
<gene>
    <name evidence="2" type="primary">AVEN_230738_1</name>
    <name evidence="2" type="ORF">TNIN_25651</name>
</gene>
<dbReference type="InterPro" id="IPR036397">
    <property type="entry name" value="RNaseH_sf"/>
</dbReference>
<dbReference type="OrthoDB" id="6433744at2759"/>
<sequence length="407" mass="46829">MSRIKISCDFCGTVKKESLYIIGTVEWCLVSPAAHTWINTPVPLGEKVRRTEAGLGKYPECILQKLISSFYVDNCLASVQTQSELDRFNDVATEITAERKFDLRGWEHSSPSNPIASPTNVLGMIWNRHWDTLLLNIPDLRELMEEVITKRNILADSHKAFDHLGSLVQCYYYQSFGYKKTQSIACTLRFIQNVSNATKLKGILGCEEFERAEVLVFTSLQSNAFQDERLLAKMQAFKDEDGLQRIRTKLPDSYEKEDFKFTILLPASDVVVKLIQEEQVKSMHAGSSILLARLREQFWIIRAKRLVKQVLSECVNCKRYKAKHVEVPFAPLPRDRITQTKIFEVTGVDYASLYLKSKAKVWIVLFTCAVYRAVQFDLVQSLTINTFFQALRRFIARRGRISVPYRE</sequence>
<accession>A0A8X6YBZ3</accession>
<evidence type="ECO:0000313" key="2">
    <source>
        <dbReference type="EMBL" id="GFY68070.1"/>
    </source>
</evidence>
<dbReference type="AlphaFoldDB" id="A0A8X6YBZ3"/>
<proteinExistence type="predicted"/>
<organism evidence="2 3">
    <name type="scientific">Trichonephila inaurata madagascariensis</name>
    <dbReference type="NCBI Taxonomy" id="2747483"/>
    <lineage>
        <taxon>Eukaryota</taxon>
        <taxon>Metazoa</taxon>
        <taxon>Ecdysozoa</taxon>
        <taxon>Arthropoda</taxon>
        <taxon>Chelicerata</taxon>
        <taxon>Arachnida</taxon>
        <taxon>Araneae</taxon>
        <taxon>Araneomorphae</taxon>
        <taxon>Entelegynae</taxon>
        <taxon>Araneoidea</taxon>
        <taxon>Nephilidae</taxon>
        <taxon>Trichonephila</taxon>
        <taxon>Trichonephila inaurata</taxon>
    </lineage>
</organism>
<evidence type="ECO:0000313" key="3">
    <source>
        <dbReference type="Proteomes" id="UP000886998"/>
    </source>
</evidence>
<name>A0A8X6YBZ3_9ARAC</name>
<dbReference type="PANTHER" id="PTHR47331:SF1">
    <property type="entry name" value="GAG-LIKE PROTEIN"/>
    <property type="match status" value="1"/>
</dbReference>
<dbReference type="InterPro" id="IPR041588">
    <property type="entry name" value="Integrase_H2C2"/>
</dbReference>
<comment type="caution">
    <text evidence="2">The sequence shown here is derived from an EMBL/GenBank/DDBJ whole genome shotgun (WGS) entry which is preliminary data.</text>
</comment>
<feature type="domain" description="Integrase zinc-binding" evidence="1">
    <location>
        <begin position="282"/>
        <end position="322"/>
    </location>
</feature>
<reference evidence="2" key="1">
    <citation type="submission" date="2020-08" db="EMBL/GenBank/DDBJ databases">
        <title>Multicomponent nature underlies the extraordinary mechanical properties of spider dragline silk.</title>
        <authorList>
            <person name="Kono N."/>
            <person name="Nakamura H."/>
            <person name="Mori M."/>
            <person name="Yoshida Y."/>
            <person name="Ohtoshi R."/>
            <person name="Malay A.D."/>
            <person name="Moran D.A.P."/>
            <person name="Tomita M."/>
            <person name="Numata K."/>
            <person name="Arakawa K."/>
        </authorList>
    </citation>
    <scope>NUCLEOTIDE SEQUENCE</scope>
</reference>
<protein>
    <submittedName>
        <fullName evidence="2">Integrase_H2C2 domain-containing protein</fullName>
    </submittedName>
</protein>
<evidence type="ECO:0000259" key="1">
    <source>
        <dbReference type="Pfam" id="PF17921"/>
    </source>
</evidence>